<evidence type="ECO:0000256" key="2">
    <source>
        <dbReference type="ARBA" id="ARBA00014363"/>
    </source>
</evidence>
<dbReference type="GO" id="GO:0003887">
    <property type="term" value="F:DNA-directed DNA polymerase activity"/>
    <property type="evidence" value="ECO:0007669"/>
    <property type="project" value="UniProtKB-KW"/>
</dbReference>
<dbReference type="Pfam" id="PF13177">
    <property type="entry name" value="DNA_pol3_delta2"/>
    <property type="match status" value="1"/>
</dbReference>
<evidence type="ECO:0000256" key="1">
    <source>
        <dbReference type="ARBA" id="ARBA00012417"/>
    </source>
</evidence>
<reference evidence="10" key="1">
    <citation type="submission" date="2012-06" db="EMBL/GenBank/DDBJ databases">
        <title>Complete sequence of chromosome of Desulfomonile tiedjei DSM 6799.</title>
        <authorList>
            <person name="Lucas S."/>
            <person name="Copeland A."/>
            <person name="Lapidus A."/>
            <person name="Glavina del Rio T."/>
            <person name="Dalin E."/>
            <person name="Tice H."/>
            <person name="Bruce D."/>
            <person name="Goodwin L."/>
            <person name="Pitluck S."/>
            <person name="Peters L."/>
            <person name="Ovchinnikova G."/>
            <person name="Zeytun A."/>
            <person name="Lu M."/>
            <person name="Kyrpides N."/>
            <person name="Mavromatis K."/>
            <person name="Ivanova N."/>
            <person name="Brettin T."/>
            <person name="Detter J.C."/>
            <person name="Han C."/>
            <person name="Larimer F."/>
            <person name="Land M."/>
            <person name="Hauser L."/>
            <person name="Markowitz V."/>
            <person name="Cheng J.-F."/>
            <person name="Hugenholtz P."/>
            <person name="Woyke T."/>
            <person name="Wu D."/>
            <person name="Spring S."/>
            <person name="Schroeder M."/>
            <person name="Brambilla E."/>
            <person name="Klenk H.-P."/>
            <person name="Eisen J.A."/>
        </authorList>
    </citation>
    <scope>NUCLEOTIDE SEQUENCE [LARGE SCALE GENOMIC DNA]</scope>
    <source>
        <strain evidence="10">ATCC 49306 / DSM 6799 / DCB-1</strain>
    </source>
</reference>
<dbReference type="InterPro" id="IPR050238">
    <property type="entry name" value="DNA_Rep/Repair_Clamp_Loader"/>
</dbReference>
<dbReference type="EC" id="2.7.7.7" evidence="1"/>
<keyword evidence="5" id="KW-0235">DNA replication</keyword>
<gene>
    <name evidence="9" type="ordered locus">Desti_4868</name>
</gene>
<dbReference type="RefSeq" id="WP_014812589.1">
    <property type="nucleotide sequence ID" value="NC_018025.1"/>
</dbReference>
<dbReference type="GO" id="GO:0008408">
    <property type="term" value="F:3'-5' exonuclease activity"/>
    <property type="evidence" value="ECO:0007669"/>
    <property type="project" value="InterPro"/>
</dbReference>
<dbReference type="PANTHER" id="PTHR11669">
    <property type="entry name" value="REPLICATION FACTOR C / DNA POLYMERASE III GAMMA-TAU SUBUNIT"/>
    <property type="match status" value="1"/>
</dbReference>
<dbReference type="PANTHER" id="PTHR11669:SF8">
    <property type="entry name" value="DNA POLYMERASE III SUBUNIT DELTA"/>
    <property type="match status" value="1"/>
</dbReference>
<dbReference type="InterPro" id="IPR027417">
    <property type="entry name" value="P-loop_NTPase"/>
</dbReference>
<dbReference type="AlphaFoldDB" id="I4CD41"/>
<feature type="domain" description="AAA+ ATPase" evidence="8">
    <location>
        <begin position="23"/>
        <end position="163"/>
    </location>
</feature>
<protein>
    <recommendedName>
        <fullName evidence="2">DNA polymerase III subunit delta'</fullName>
        <ecNumber evidence="1">2.7.7.7</ecNumber>
    </recommendedName>
</protein>
<dbReference type="EMBL" id="CP003360">
    <property type="protein sequence ID" value="AFM27482.1"/>
    <property type="molecule type" value="Genomic_DNA"/>
</dbReference>
<keyword evidence="10" id="KW-1185">Reference proteome</keyword>
<dbReference type="InterPro" id="IPR003593">
    <property type="entry name" value="AAA+_ATPase"/>
</dbReference>
<evidence type="ECO:0000256" key="6">
    <source>
        <dbReference type="ARBA" id="ARBA00022932"/>
    </source>
</evidence>
<keyword evidence="3 9" id="KW-0808">Transferase</keyword>
<evidence type="ECO:0000259" key="8">
    <source>
        <dbReference type="SMART" id="SM00382"/>
    </source>
</evidence>
<dbReference type="PATRIC" id="fig|706587.4.peg.5512"/>
<dbReference type="NCBIfam" id="TIGR00678">
    <property type="entry name" value="holB"/>
    <property type="match status" value="1"/>
</dbReference>
<dbReference type="Gene3D" id="3.40.50.300">
    <property type="entry name" value="P-loop containing nucleotide triphosphate hydrolases"/>
    <property type="match status" value="1"/>
</dbReference>
<dbReference type="Pfam" id="PF09115">
    <property type="entry name" value="DNApol3-delta_C"/>
    <property type="match status" value="1"/>
</dbReference>
<dbReference type="KEGG" id="dti:Desti_4868"/>
<proteinExistence type="predicted"/>
<evidence type="ECO:0000256" key="3">
    <source>
        <dbReference type="ARBA" id="ARBA00022679"/>
    </source>
</evidence>
<evidence type="ECO:0000256" key="5">
    <source>
        <dbReference type="ARBA" id="ARBA00022705"/>
    </source>
</evidence>
<keyword evidence="4 9" id="KW-0548">Nucleotidyltransferase</keyword>
<evidence type="ECO:0000313" key="9">
    <source>
        <dbReference type="EMBL" id="AFM27482.1"/>
    </source>
</evidence>
<dbReference type="HOGENOM" id="CLU_006229_4_0_7"/>
<dbReference type="SMART" id="SM00382">
    <property type="entry name" value="AAA"/>
    <property type="match status" value="1"/>
</dbReference>
<name>I4CD41_DESTA</name>
<dbReference type="Proteomes" id="UP000006055">
    <property type="component" value="Chromosome"/>
</dbReference>
<keyword evidence="6" id="KW-0239">DNA-directed DNA polymerase</keyword>
<dbReference type="GO" id="GO:0003677">
    <property type="term" value="F:DNA binding"/>
    <property type="evidence" value="ECO:0007669"/>
    <property type="project" value="InterPro"/>
</dbReference>
<dbReference type="eggNOG" id="COG2812">
    <property type="taxonomic scope" value="Bacteria"/>
</dbReference>
<evidence type="ECO:0000313" key="10">
    <source>
        <dbReference type="Proteomes" id="UP000006055"/>
    </source>
</evidence>
<evidence type="ECO:0000256" key="7">
    <source>
        <dbReference type="ARBA" id="ARBA00049244"/>
    </source>
</evidence>
<dbReference type="InterPro" id="IPR004622">
    <property type="entry name" value="DNA_pol_HolB"/>
</dbReference>
<dbReference type="InterPro" id="IPR015199">
    <property type="entry name" value="DNA_pol_III_delta_C"/>
</dbReference>
<dbReference type="STRING" id="706587.Desti_4868"/>
<dbReference type="GO" id="GO:0009360">
    <property type="term" value="C:DNA polymerase III complex"/>
    <property type="evidence" value="ECO:0007669"/>
    <property type="project" value="InterPro"/>
</dbReference>
<dbReference type="GO" id="GO:0006261">
    <property type="term" value="P:DNA-templated DNA replication"/>
    <property type="evidence" value="ECO:0007669"/>
    <property type="project" value="TreeGrafter"/>
</dbReference>
<dbReference type="CDD" id="cd00009">
    <property type="entry name" value="AAA"/>
    <property type="match status" value="1"/>
</dbReference>
<accession>I4CD41</accession>
<comment type="catalytic activity">
    <reaction evidence="7">
        <text>DNA(n) + a 2'-deoxyribonucleoside 5'-triphosphate = DNA(n+1) + diphosphate</text>
        <dbReference type="Rhea" id="RHEA:22508"/>
        <dbReference type="Rhea" id="RHEA-COMP:17339"/>
        <dbReference type="Rhea" id="RHEA-COMP:17340"/>
        <dbReference type="ChEBI" id="CHEBI:33019"/>
        <dbReference type="ChEBI" id="CHEBI:61560"/>
        <dbReference type="ChEBI" id="CHEBI:173112"/>
        <dbReference type="EC" id="2.7.7.7"/>
    </reaction>
</comment>
<dbReference type="OrthoDB" id="9810148at2"/>
<dbReference type="SUPFAM" id="SSF52540">
    <property type="entry name" value="P-loop containing nucleoside triphosphate hydrolases"/>
    <property type="match status" value="1"/>
</dbReference>
<sequence length="336" mass="37272">MHVLEGHEKILSFLALTAQNDRPAHAYLFSGREGVGKKLVALRFACFLNCPSPTDADYSCSTCTRMVEGKHPDIRITLPEKNMIRIDKVREIQSVLRYAPVECRYRVVIIDDAHLMNRSAQNALLKTLEEPPNYSILILISSRPSLMLPTVRSRCRKVRFGSLSTESVVRILRDNGIAPGEAGVLARLASGSAGRALKMESSQYMKLREKVIAVLSHSDSVGLRGALEFSATISSDRATAIQAIEIASTWIRDLLLEQIGTHSSEMIHVDFLDKISDTAHRQDSDRLISLYDQLVRAAELIEAEINVNPNLVTDTMMLKTLRILEGPHFGVVPANG</sequence>
<organism evidence="9 10">
    <name type="scientific">Desulfomonile tiedjei (strain ATCC 49306 / DSM 6799 / DCB-1)</name>
    <dbReference type="NCBI Taxonomy" id="706587"/>
    <lineage>
        <taxon>Bacteria</taxon>
        <taxon>Pseudomonadati</taxon>
        <taxon>Thermodesulfobacteriota</taxon>
        <taxon>Desulfomonilia</taxon>
        <taxon>Desulfomonilales</taxon>
        <taxon>Desulfomonilaceae</taxon>
        <taxon>Desulfomonile</taxon>
    </lineage>
</organism>
<evidence type="ECO:0000256" key="4">
    <source>
        <dbReference type="ARBA" id="ARBA00022695"/>
    </source>
</evidence>